<name>A0A444UMP2_ACIRT</name>
<gene>
    <name evidence="2" type="ORF">EOD39_11802</name>
</gene>
<evidence type="ECO:0000313" key="2">
    <source>
        <dbReference type="EMBL" id="RXM36467.1"/>
    </source>
</evidence>
<evidence type="ECO:0000256" key="1">
    <source>
        <dbReference type="SAM" id="MobiDB-lite"/>
    </source>
</evidence>
<keyword evidence="3" id="KW-1185">Reference proteome</keyword>
<sequence length="77" mass="8255">MEGWRDGCRDLEDLLGGNVDQGWCLACGVYGHTVAICPFQEEKEEPAQEEGREKDQEKNGERKAAAATTATAGGGRG</sequence>
<accession>A0A444UMP2</accession>
<organism evidence="2 3">
    <name type="scientific">Acipenser ruthenus</name>
    <name type="common">Sterlet sturgeon</name>
    <dbReference type="NCBI Taxonomy" id="7906"/>
    <lineage>
        <taxon>Eukaryota</taxon>
        <taxon>Metazoa</taxon>
        <taxon>Chordata</taxon>
        <taxon>Craniata</taxon>
        <taxon>Vertebrata</taxon>
        <taxon>Euteleostomi</taxon>
        <taxon>Actinopterygii</taxon>
        <taxon>Chondrostei</taxon>
        <taxon>Acipenseriformes</taxon>
        <taxon>Acipenseridae</taxon>
        <taxon>Acipenser</taxon>
    </lineage>
</organism>
<dbReference type="EMBL" id="SCEB01214234">
    <property type="protein sequence ID" value="RXM36467.1"/>
    <property type="molecule type" value="Genomic_DNA"/>
</dbReference>
<evidence type="ECO:0000313" key="3">
    <source>
        <dbReference type="Proteomes" id="UP000289886"/>
    </source>
</evidence>
<dbReference type="Proteomes" id="UP000289886">
    <property type="component" value="Unassembled WGS sequence"/>
</dbReference>
<reference evidence="2 3" key="1">
    <citation type="submission" date="2019-01" db="EMBL/GenBank/DDBJ databases">
        <title>Draft Genome and Complete Hox-Cluster Characterization of the Sterlet Sturgeon (Acipenser ruthenus).</title>
        <authorList>
            <person name="Wei Q."/>
        </authorList>
    </citation>
    <scope>NUCLEOTIDE SEQUENCE [LARGE SCALE GENOMIC DNA]</scope>
    <source>
        <strain evidence="2">WHYD16114868_AA</strain>
        <tissue evidence="2">Blood</tissue>
    </source>
</reference>
<proteinExistence type="predicted"/>
<feature type="compositionally biased region" description="Basic and acidic residues" evidence="1">
    <location>
        <begin position="45"/>
        <end position="64"/>
    </location>
</feature>
<protein>
    <submittedName>
        <fullName evidence="2">Uncharacterized protein</fullName>
    </submittedName>
</protein>
<feature type="region of interest" description="Disordered" evidence="1">
    <location>
        <begin position="40"/>
        <end position="77"/>
    </location>
</feature>
<comment type="caution">
    <text evidence="2">The sequence shown here is derived from an EMBL/GenBank/DDBJ whole genome shotgun (WGS) entry which is preliminary data.</text>
</comment>
<dbReference type="AlphaFoldDB" id="A0A444UMP2"/>